<dbReference type="Proteomes" id="UP000326202">
    <property type="component" value="Chromosome"/>
</dbReference>
<dbReference type="SUPFAM" id="SSF55103">
    <property type="entry name" value="FAD-linked oxidases, C-terminal domain"/>
    <property type="match status" value="1"/>
</dbReference>
<dbReference type="GO" id="GO:0022904">
    <property type="term" value="P:respiratory electron transport chain"/>
    <property type="evidence" value="ECO:0007669"/>
    <property type="project" value="TreeGrafter"/>
</dbReference>
<organism evidence="6 7">
    <name type="scientific">Hypericibacter terrae</name>
    <dbReference type="NCBI Taxonomy" id="2602015"/>
    <lineage>
        <taxon>Bacteria</taxon>
        <taxon>Pseudomonadati</taxon>
        <taxon>Pseudomonadota</taxon>
        <taxon>Alphaproteobacteria</taxon>
        <taxon>Rhodospirillales</taxon>
        <taxon>Dongiaceae</taxon>
        <taxon>Hypericibacter</taxon>
    </lineage>
</organism>
<dbReference type="Pfam" id="PF01565">
    <property type="entry name" value="FAD_binding_4"/>
    <property type="match status" value="1"/>
</dbReference>
<dbReference type="InterPro" id="IPR016166">
    <property type="entry name" value="FAD-bd_PCMH"/>
</dbReference>
<comment type="cofactor">
    <cofactor evidence="1">
        <name>FAD</name>
        <dbReference type="ChEBI" id="CHEBI:57692"/>
    </cofactor>
</comment>
<reference evidence="6 7" key="1">
    <citation type="submission" date="2019-08" db="EMBL/GenBank/DDBJ databases">
        <title>Hyperibacter terrae gen. nov., sp. nov. and Hyperibacter viscosus sp. nov., two new members in the family Rhodospirillaceae isolated from the rhizosphere of Hypericum perforatum.</title>
        <authorList>
            <person name="Noviana Z."/>
        </authorList>
    </citation>
    <scope>NUCLEOTIDE SEQUENCE [LARGE SCALE GENOMIC DNA]</scope>
    <source>
        <strain evidence="6 7">R5913</strain>
    </source>
</reference>
<dbReference type="GO" id="GO:0071949">
    <property type="term" value="F:FAD binding"/>
    <property type="evidence" value="ECO:0007669"/>
    <property type="project" value="InterPro"/>
</dbReference>
<evidence type="ECO:0000256" key="2">
    <source>
        <dbReference type="ARBA" id="ARBA00008000"/>
    </source>
</evidence>
<dbReference type="InterPro" id="IPR006094">
    <property type="entry name" value="Oxid_FAD_bind_N"/>
</dbReference>
<dbReference type="InterPro" id="IPR016171">
    <property type="entry name" value="Vanillyl_alc_oxidase_C-sub2"/>
</dbReference>
<dbReference type="InterPro" id="IPR016167">
    <property type="entry name" value="FAD-bd_PCMH_sub1"/>
</dbReference>
<evidence type="ECO:0000256" key="1">
    <source>
        <dbReference type="ARBA" id="ARBA00001974"/>
    </source>
</evidence>
<dbReference type="PROSITE" id="PS51387">
    <property type="entry name" value="FAD_PCMH"/>
    <property type="match status" value="1"/>
</dbReference>
<sequence length="467" mass="49742">MPLLERLAEILEPSDLLTAAGDTAPYLTDWRKLYHGEALAVVRPRSTEQVSRVVALAAEAGVSIVPQGGNTGLAGAATPRSNGNNLVLSLERMNKIRALDAANYTITVEAGCILQQVQEAATQADRHFPLSLAAEGSCRIGGNLSTNAGGIAVLRYGNMRDLTLGLEVVLPDGRIWNGLRALRKDSAGYDLKHLFIGAEGTLGVITAAVLKLFPRPRERASAFVAVASLDAALALLGRMRAASGDGLTSFEMIPRVALEKAIAHVPGSFDPFPDPHDAYLLIEMTSSRENSGITAVAEEALAAAMEDGLVREATIAQNETQAAALWFLREAVVEAQRAVGASIKHDVVVPLSAVPAFIREATAAVEAAVPGIVVYAFGHLGDGNVHFNLLQPPGMKPEAFLAEMGRLNRLVHDVSARHHGSISAEHGLGQLRNKEVRLYKPAIEFELMERIKLAIDPKGIMNPGKVL</sequence>
<protein>
    <submittedName>
        <fullName evidence="6">D-2-hydroxyacid dehydrogenase</fullName>
    </submittedName>
</protein>
<name>A0A5J6MNX0_9PROT</name>
<feature type="domain" description="FAD-binding PCMH-type" evidence="5">
    <location>
        <begin position="34"/>
        <end position="215"/>
    </location>
</feature>
<dbReference type="EMBL" id="CP042906">
    <property type="protein sequence ID" value="QEX17760.1"/>
    <property type="molecule type" value="Genomic_DNA"/>
</dbReference>
<evidence type="ECO:0000313" key="6">
    <source>
        <dbReference type="EMBL" id="QEX17760.1"/>
    </source>
</evidence>
<comment type="similarity">
    <text evidence="2">Belongs to the FAD-binding oxidoreductase/transferase type 4 family.</text>
</comment>
<dbReference type="Gene3D" id="1.10.45.10">
    <property type="entry name" value="Vanillyl-alcohol Oxidase, Chain A, domain 4"/>
    <property type="match status" value="1"/>
</dbReference>
<evidence type="ECO:0000256" key="4">
    <source>
        <dbReference type="ARBA" id="ARBA00022827"/>
    </source>
</evidence>
<dbReference type="OrthoDB" id="9815648at2"/>
<dbReference type="KEGG" id="htq:FRZ44_30630"/>
<evidence type="ECO:0000256" key="3">
    <source>
        <dbReference type="ARBA" id="ARBA00022630"/>
    </source>
</evidence>
<evidence type="ECO:0000259" key="5">
    <source>
        <dbReference type="PROSITE" id="PS51387"/>
    </source>
</evidence>
<dbReference type="PANTHER" id="PTHR43716:SF2">
    <property type="entry name" value="BLL6224 PROTEIN"/>
    <property type="match status" value="1"/>
</dbReference>
<accession>A0A5J6MNX0</accession>
<dbReference type="RefSeq" id="WP_151177984.1">
    <property type="nucleotide sequence ID" value="NZ_CP042906.1"/>
</dbReference>
<dbReference type="InterPro" id="IPR036318">
    <property type="entry name" value="FAD-bd_PCMH-like_sf"/>
</dbReference>
<dbReference type="InterPro" id="IPR016169">
    <property type="entry name" value="FAD-bd_PCMH_sub2"/>
</dbReference>
<dbReference type="AlphaFoldDB" id="A0A5J6MNX0"/>
<dbReference type="Pfam" id="PF02913">
    <property type="entry name" value="FAD-oxidase_C"/>
    <property type="match status" value="1"/>
</dbReference>
<dbReference type="GO" id="GO:0003824">
    <property type="term" value="F:catalytic activity"/>
    <property type="evidence" value="ECO:0007669"/>
    <property type="project" value="InterPro"/>
</dbReference>
<keyword evidence="7" id="KW-1185">Reference proteome</keyword>
<dbReference type="FunFam" id="1.10.45.10:FF:000001">
    <property type="entry name" value="D-lactate dehydrogenase mitochondrial"/>
    <property type="match status" value="1"/>
</dbReference>
<keyword evidence="4" id="KW-0274">FAD</keyword>
<dbReference type="SUPFAM" id="SSF56176">
    <property type="entry name" value="FAD-binding/transporter-associated domain-like"/>
    <property type="match status" value="1"/>
</dbReference>
<keyword evidence="3" id="KW-0285">Flavoprotein</keyword>
<evidence type="ECO:0000313" key="7">
    <source>
        <dbReference type="Proteomes" id="UP000326202"/>
    </source>
</evidence>
<dbReference type="InterPro" id="IPR004113">
    <property type="entry name" value="FAD-bd_oxidored_4_C"/>
</dbReference>
<dbReference type="InterPro" id="IPR051264">
    <property type="entry name" value="FAD-oxidored/transferase_4"/>
</dbReference>
<dbReference type="PANTHER" id="PTHR43716">
    <property type="entry name" value="D-2-HYDROXYGLUTARATE DEHYDROGENASE, MITOCHONDRIAL"/>
    <property type="match status" value="1"/>
</dbReference>
<proteinExistence type="inferred from homology"/>
<dbReference type="Gene3D" id="3.30.70.2190">
    <property type="match status" value="1"/>
</dbReference>
<dbReference type="Gene3D" id="3.30.43.10">
    <property type="entry name" value="Uridine Diphospho-n-acetylenolpyruvylglucosamine Reductase, domain 2"/>
    <property type="match status" value="1"/>
</dbReference>
<dbReference type="InterPro" id="IPR016164">
    <property type="entry name" value="FAD-linked_Oxase-like_C"/>
</dbReference>
<dbReference type="Gene3D" id="3.30.70.2740">
    <property type="match status" value="1"/>
</dbReference>
<dbReference type="Gene3D" id="3.30.465.10">
    <property type="match status" value="1"/>
</dbReference>
<gene>
    <name evidence="6" type="ORF">FRZ44_30630</name>
</gene>